<keyword evidence="8" id="KW-0234">DNA repair</keyword>
<keyword evidence="6 15" id="KW-0862">Zinc</keyword>
<dbReference type="InterPro" id="IPR013083">
    <property type="entry name" value="Znf_RING/FYVE/PHD"/>
</dbReference>
<evidence type="ECO:0000256" key="3">
    <source>
        <dbReference type="ARBA" id="ARBA00022723"/>
    </source>
</evidence>
<dbReference type="CDD" id="cd16858">
    <property type="entry name" value="ING_ING3_Yng2p"/>
    <property type="match status" value="1"/>
</dbReference>
<evidence type="ECO:0000256" key="5">
    <source>
        <dbReference type="ARBA" id="ARBA00022771"/>
    </source>
</evidence>
<dbReference type="HOGENOM" id="CLU_031900_2_0_1"/>
<feature type="region of interest" description="Disordered" evidence="16">
    <location>
        <begin position="46"/>
        <end position="87"/>
    </location>
</feature>
<keyword evidence="4" id="KW-0227">DNA damage</keyword>
<dbReference type="SMART" id="SM01408">
    <property type="entry name" value="ING"/>
    <property type="match status" value="1"/>
</dbReference>
<evidence type="ECO:0000256" key="16">
    <source>
        <dbReference type="SAM" id="MobiDB-lite"/>
    </source>
</evidence>
<evidence type="ECO:0000256" key="9">
    <source>
        <dbReference type="ARBA" id="ARBA00023242"/>
    </source>
</evidence>
<feature type="site" description="Histone H3K4me3 binding" evidence="14">
    <location>
        <position position="293"/>
    </location>
</feature>
<protein>
    <recommendedName>
        <fullName evidence="12">Chromatin modification-related protein YNG2</fullName>
    </recommendedName>
    <alternativeName>
        <fullName evidence="13">ING1 homolog 2</fullName>
    </alternativeName>
</protein>
<comment type="subcellular location">
    <subcellularLocation>
        <location evidence="1">Nucleus</location>
    </subcellularLocation>
</comment>
<dbReference type="Pfam" id="PF12998">
    <property type="entry name" value="ING"/>
    <property type="match status" value="1"/>
</dbReference>
<evidence type="ECO:0000256" key="8">
    <source>
        <dbReference type="ARBA" id="ARBA00023204"/>
    </source>
</evidence>
<dbReference type="OrthoDB" id="5411773at2759"/>
<feature type="compositionally biased region" description="Acidic residues" evidence="16">
    <location>
        <begin position="263"/>
        <end position="272"/>
    </location>
</feature>
<feature type="region of interest" description="Disordered" evidence="16">
    <location>
        <begin position="218"/>
        <end position="272"/>
    </location>
</feature>
<feature type="site" description="Histone H3K4me3 binding" evidence="14">
    <location>
        <position position="297"/>
    </location>
</feature>
<feature type="domain" description="Zinc finger PHD-type" evidence="17">
    <location>
        <begin position="282"/>
        <end position="328"/>
    </location>
</feature>
<dbReference type="InterPro" id="IPR024610">
    <property type="entry name" value="ING_N_histone-binding"/>
</dbReference>
<sequence>MSLNAPVPNFEEAANVAAEFIYSIDNLPNEVSHLLQEIKHRETRTQELQQEIDKDTAKYIRRSRRASSASVTPPSPSSRAPSPKSLPIPARISASYAEIHDLAGEKCLLAERLIDIINRTRSKLDVDIVKVRTLQGEPPELVAASVTRPLPSVPTLGAESFGAPGRNPALAISESLRNALAPAVESRVASVAASPSPSPSGSTIHVNKKRRVAGAASIKISPAASPKHRSASPTALPTAVHTQQKSRLSRQVHPPPEYSTADADAEEGGDLEEEEIEDETLYCFCQKQSYGDMIACDNVDGCPYEWFHLPCVGLKHSPPEKWFCSAVCAKKGLATASASTTTSTTRKGRKK</sequence>
<dbReference type="EMBL" id="KN831805">
    <property type="protein sequence ID" value="KIM36458.1"/>
    <property type="molecule type" value="Genomic_DNA"/>
</dbReference>
<keyword evidence="7" id="KW-0156">Chromatin regulator</keyword>
<dbReference type="GO" id="GO:0008270">
    <property type="term" value="F:zinc ion binding"/>
    <property type="evidence" value="ECO:0007669"/>
    <property type="project" value="UniProtKB-KW"/>
</dbReference>
<dbReference type="GO" id="GO:0006355">
    <property type="term" value="P:regulation of DNA-templated transcription"/>
    <property type="evidence" value="ECO:0007669"/>
    <property type="project" value="TreeGrafter"/>
</dbReference>
<comment type="similarity">
    <text evidence="2">Belongs to the ING family.</text>
</comment>
<feature type="binding site" evidence="15">
    <location>
        <position position="308"/>
    </location>
    <ligand>
        <name>Zn(2+)</name>
        <dbReference type="ChEBI" id="CHEBI:29105"/>
        <label>1</label>
    </ligand>
</feature>
<reference evidence="20" key="2">
    <citation type="submission" date="2015-01" db="EMBL/GenBank/DDBJ databases">
        <title>Evolutionary Origins and Diversification of the Mycorrhizal Mutualists.</title>
        <authorList>
            <consortium name="DOE Joint Genome Institute"/>
            <consortium name="Mycorrhizal Genomics Consortium"/>
            <person name="Kohler A."/>
            <person name="Kuo A."/>
            <person name="Nagy L.G."/>
            <person name="Floudas D."/>
            <person name="Copeland A."/>
            <person name="Barry K.W."/>
            <person name="Cichocki N."/>
            <person name="Veneault-Fourrey C."/>
            <person name="LaButti K."/>
            <person name="Lindquist E.A."/>
            <person name="Lipzen A."/>
            <person name="Lundell T."/>
            <person name="Morin E."/>
            <person name="Murat C."/>
            <person name="Riley R."/>
            <person name="Ohm R."/>
            <person name="Sun H."/>
            <person name="Tunlid A."/>
            <person name="Henrissat B."/>
            <person name="Grigoriev I.V."/>
            <person name="Hibbett D.S."/>
            <person name="Martin F."/>
        </authorList>
    </citation>
    <scope>NUCLEOTIDE SEQUENCE [LARGE SCALE GENOMIC DNA]</scope>
    <source>
        <strain evidence="20">h7</strain>
    </source>
</reference>
<evidence type="ECO:0000256" key="2">
    <source>
        <dbReference type="ARBA" id="ARBA00010210"/>
    </source>
</evidence>
<evidence type="ECO:0000256" key="6">
    <source>
        <dbReference type="ARBA" id="ARBA00022833"/>
    </source>
</evidence>
<keyword evidence="10" id="KW-0469">Meiosis</keyword>
<evidence type="ECO:0000256" key="14">
    <source>
        <dbReference type="PIRSR" id="PIRSR628651-50"/>
    </source>
</evidence>
<keyword evidence="9" id="KW-0539">Nucleus</keyword>
<dbReference type="Proteomes" id="UP000053424">
    <property type="component" value="Unassembled WGS sequence"/>
</dbReference>
<evidence type="ECO:0000256" key="10">
    <source>
        <dbReference type="ARBA" id="ARBA00023254"/>
    </source>
</evidence>
<feature type="binding site" evidence="15">
    <location>
        <position position="283"/>
    </location>
    <ligand>
        <name>Zn(2+)</name>
        <dbReference type="ChEBI" id="CHEBI:29105"/>
        <label>1</label>
    </ligand>
</feature>
<evidence type="ECO:0000256" key="4">
    <source>
        <dbReference type="ARBA" id="ARBA00022763"/>
    </source>
</evidence>
<feature type="domain" description="Inhibitor of growth protein N-terminal histone-binding" evidence="18">
    <location>
        <begin position="16"/>
        <end position="131"/>
    </location>
</feature>
<dbReference type="InterPro" id="IPR028651">
    <property type="entry name" value="ING_fam"/>
</dbReference>
<evidence type="ECO:0000256" key="15">
    <source>
        <dbReference type="PIRSR" id="PIRSR628651-51"/>
    </source>
</evidence>
<feature type="compositionally biased region" description="Polar residues" evidence="16">
    <location>
        <begin position="231"/>
        <end position="246"/>
    </location>
</feature>
<evidence type="ECO:0000259" key="17">
    <source>
        <dbReference type="SMART" id="SM00249"/>
    </source>
</evidence>
<evidence type="ECO:0000256" key="13">
    <source>
        <dbReference type="ARBA" id="ARBA00042676"/>
    </source>
</evidence>
<dbReference type="GO" id="GO:0051321">
    <property type="term" value="P:meiotic cell cycle"/>
    <property type="evidence" value="ECO:0007669"/>
    <property type="project" value="UniProtKB-KW"/>
</dbReference>
<dbReference type="AlphaFoldDB" id="A0A0C2XET1"/>
<feature type="binding site" evidence="15">
    <location>
        <position position="311"/>
    </location>
    <ligand>
        <name>Zn(2+)</name>
        <dbReference type="ChEBI" id="CHEBI:29105"/>
        <label>1</label>
    </ligand>
</feature>
<evidence type="ECO:0000259" key="18">
    <source>
        <dbReference type="SMART" id="SM01408"/>
    </source>
</evidence>
<gene>
    <name evidence="19" type="ORF">M413DRAFT_449161</name>
</gene>
<organism evidence="19 20">
    <name type="scientific">Hebeloma cylindrosporum</name>
    <dbReference type="NCBI Taxonomy" id="76867"/>
    <lineage>
        <taxon>Eukaryota</taxon>
        <taxon>Fungi</taxon>
        <taxon>Dikarya</taxon>
        <taxon>Basidiomycota</taxon>
        <taxon>Agaricomycotina</taxon>
        <taxon>Agaricomycetes</taxon>
        <taxon>Agaricomycetidae</taxon>
        <taxon>Agaricales</taxon>
        <taxon>Agaricineae</taxon>
        <taxon>Hymenogastraceae</taxon>
        <taxon>Hebeloma</taxon>
    </lineage>
</organism>
<feature type="binding site" evidence="15">
    <location>
        <position position="324"/>
    </location>
    <ligand>
        <name>Zn(2+)</name>
        <dbReference type="ChEBI" id="CHEBI:29105"/>
        <label>2</label>
    </ligand>
</feature>
<name>A0A0C2XET1_HEBCY</name>
<dbReference type="GO" id="GO:0035267">
    <property type="term" value="C:NuA4 histone acetyltransferase complex"/>
    <property type="evidence" value="ECO:0007669"/>
    <property type="project" value="TreeGrafter"/>
</dbReference>
<dbReference type="SMART" id="SM00249">
    <property type="entry name" value="PHD"/>
    <property type="match status" value="1"/>
</dbReference>
<keyword evidence="3 15" id="KW-0479">Metal-binding</keyword>
<keyword evidence="20" id="KW-1185">Reference proteome</keyword>
<feature type="binding site" evidence="15">
    <location>
        <position position="328"/>
    </location>
    <ligand>
        <name>Zn(2+)</name>
        <dbReference type="ChEBI" id="CHEBI:29105"/>
        <label>2</label>
    </ligand>
</feature>
<dbReference type="SUPFAM" id="SSF57903">
    <property type="entry name" value="FYVE/PHD zinc finger"/>
    <property type="match status" value="1"/>
</dbReference>
<dbReference type="GO" id="GO:0006281">
    <property type="term" value="P:DNA repair"/>
    <property type="evidence" value="ECO:0007669"/>
    <property type="project" value="UniProtKB-KW"/>
</dbReference>
<dbReference type="GO" id="GO:0005634">
    <property type="term" value="C:nucleus"/>
    <property type="evidence" value="ECO:0007669"/>
    <property type="project" value="UniProtKB-SubCell"/>
</dbReference>
<feature type="compositionally biased region" description="Basic and acidic residues" evidence="16">
    <location>
        <begin position="46"/>
        <end position="58"/>
    </location>
</feature>
<dbReference type="Gene3D" id="3.30.40.10">
    <property type="entry name" value="Zinc/RING finger domain, C3HC4 (zinc finger)"/>
    <property type="match status" value="1"/>
</dbReference>
<dbReference type="PANTHER" id="PTHR10333">
    <property type="entry name" value="INHIBITOR OF GROWTH PROTEIN"/>
    <property type="match status" value="1"/>
</dbReference>
<keyword evidence="5" id="KW-0863">Zinc-finger</keyword>
<reference evidence="19 20" key="1">
    <citation type="submission" date="2014-04" db="EMBL/GenBank/DDBJ databases">
        <authorList>
            <consortium name="DOE Joint Genome Institute"/>
            <person name="Kuo A."/>
            <person name="Gay G."/>
            <person name="Dore J."/>
            <person name="Kohler A."/>
            <person name="Nagy L.G."/>
            <person name="Floudas D."/>
            <person name="Copeland A."/>
            <person name="Barry K.W."/>
            <person name="Cichocki N."/>
            <person name="Veneault-Fourrey C."/>
            <person name="LaButti K."/>
            <person name="Lindquist E.A."/>
            <person name="Lipzen A."/>
            <person name="Lundell T."/>
            <person name="Morin E."/>
            <person name="Murat C."/>
            <person name="Sun H."/>
            <person name="Tunlid A."/>
            <person name="Henrissat B."/>
            <person name="Grigoriev I.V."/>
            <person name="Hibbett D.S."/>
            <person name="Martin F."/>
            <person name="Nordberg H.P."/>
            <person name="Cantor M.N."/>
            <person name="Hua S.X."/>
        </authorList>
    </citation>
    <scope>NUCLEOTIDE SEQUENCE [LARGE SCALE GENOMIC DNA]</scope>
    <source>
        <strain evidence="20">h7</strain>
    </source>
</reference>
<dbReference type="InterPro" id="IPR011011">
    <property type="entry name" value="Znf_FYVE_PHD"/>
</dbReference>
<evidence type="ECO:0000313" key="20">
    <source>
        <dbReference type="Proteomes" id="UP000053424"/>
    </source>
</evidence>
<dbReference type="GO" id="GO:0006325">
    <property type="term" value="P:chromatin organization"/>
    <property type="evidence" value="ECO:0007669"/>
    <property type="project" value="UniProtKB-KW"/>
</dbReference>
<feature type="binding site" evidence="15">
    <location>
        <position position="296"/>
    </location>
    <ligand>
        <name>Zn(2+)</name>
        <dbReference type="ChEBI" id="CHEBI:29105"/>
        <label>2</label>
    </ligand>
</feature>
<dbReference type="PANTHER" id="PTHR10333:SF100">
    <property type="entry name" value="CHROMATIN MODIFICATION-RELATED PROTEIN YNG2"/>
    <property type="match status" value="1"/>
</dbReference>
<evidence type="ECO:0000256" key="7">
    <source>
        <dbReference type="ARBA" id="ARBA00022853"/>
    </source>
</evidence>
<feature type="compositionally biased region" description="Low complexity" evidence="16">
    <location>
        <begin position="66"/>
        <end position="85"/>
    </location>
</feature>
<dbReference type="Gene3D" id="6.10.140.1740">
    <property type="match status" value="1"/>
</dbReference>
<feature type="binding site" evidence="15">
    <location>
        <position position="302"/>
    </location>
    <ligand>
        <name>Zn(2+)</name>
        <dbReference type="ChEBI" id="CHEBI:29105"/>
        <label>2</label>
    </ligand>
</feature>
<proteinExistence type="inferred from homology"/>
<feature type="site" description="Histone H3K4me3 binding" evidence="14">
    <location>
        <position position="282"/>
    </location>
</feature>
<feature type="binding site" evidence="15">
    <location>
        <position position="285"/>
    </location>
    <ligand>
        <name>Zn(2+)</name>
        <dbReference type="ChEBI" id="CHEBI:29105"/>
        <label>1</label>
    </ligand>
</feature>
<evidence type="ECO:0000256" key="12">
    <source>
        <dbReference type="ARBA" id="ARBA00040138"/>
    </source>
</evidence>
<accession>A0A0C2XET1</accession>
<dbReference type="InterPro" id="IPR001965">
    <property type="entry name" value="Znf_PHD"/>
</dbReference>
<evidence type="ECO:0000256" key="1">
    <source>
        <dbReference type="ARBA" id="ARBA00004123"/>
    </source>
</evidence>
<comment type="function">
    <text evidence="11">Component of the NuA4 histone acetyltransferase complex which is involved in transcriptional activation of selected genes principally by acetylation of nucleosomal histone H4 and H2A. The NuA4 complex is also involved in DNA repair. Involved in cell cycle progression and meiosis.</text>
</comment>
<dbReference type="STRING" id="686832.A0A0C2XET1"/>
<evidence type="ECO:0000256" key="11">
    <source>
        <dbReference type="ARBA" id="ARBA00037044"/>
    </source>
</evidence>
<feature type="site" description="Histone H3K4me3 binding" evidence="14">
    <location>
        <position position="306"/>
    </location>
</feature>
<dbReference type="CDD" id="cd15505">
    <property type="entry name" value="PHD_ING"/>
    <property type="match status" value="1"/>
</dbReference>
<evidence type="ECO:0000313" key="19">
    <source>
        <dbReference type="EMBL" id="KIM36458.1"/>
    </source>
</evidence>